<reference evidence="1 2" key="1">
    <citation type="submission" date="2020-08" db="EMBL/GenBank/DDBJ databases">
        <title>Streptomyces sp. PSKA01 genome sequencing and assembly.</title>
        <authorList>
            <person name="Mandal S."/>
            <person name="Maiti P.K."/>
            <person name="Das P."/>
        </authorList>
    </citation>
    <scope>NUCLEOTIDE SEQUENCE [LARGE SCALE GENOMIC DNA]</scope>
    <source>
        <strain evidence="1 2">PSKA01</strain>
    </source>
</reference>
<dbReference type="AlphaFoldDB" id="A0A7X1JA69"/>
<dbReference type="InterPro" id="IPR038468">
    <property type="entry name" value="MmpS_C"/>
</dbReference>
<evidence type="ECO:0000313" key="2">
    <source>
        <dbReference type="Proteomes" id="UP000584670"/>
    </source>
</evidence>
<gene>
    <name evidence="1" type="ORF">H4N64_36960</name>
</gene>
<keyword evidence="2" id="KW-1185">Reference proteome</keyword>
<proteinExistence type="predicted"/>
<evidence type="ECO:0000313" key="1">
    <source>
        <dbReference type="EMBL" id="MBC2907008.1"/>
    </source>
</evidence>
<evidence type="ECO:0008006" key="3">
    <source>
        <dbReference type="Google" id="ProtNLM"/>
    </source>
</evidence>
<name>A0A7X1JA69_9ACTN</name>
<sequence>MAGAALAACTALVLYGVLDSGQDEPAPERRVPTASVTYEVTGTGTADITYQARSESGKAVTVKAAALPWRKTVAVPLGRAPVVNIVLGEHGGQARCTLSIRGQYVQGATASGEFGRATCTGTLPRPDAAGSEDQQ</sequence>
<organism evidence="1 2">
    <name type="scientific">Streptomyces cupreus</name>
    <dbReference type="NCBI Taxonomy" id="2759956"/>
    <lineage>
        <taxon>Bacteria</taxon>
        <taxon>Bacillati</taxon>
        <taxon>Actinomycetota</taxon>
        <taxon>Actinomycetes</taxon>
        <taxon>Kitasatosporales</taxon>
        <taxon>Streptomycetaceae</taxon>
        <taxon>Streptomyces</taxon>
    </lineage>
</organism>
<dbReference type="EMBL" id="JACMSF010000064">
    <property type="protein sequence ID" value="MBC2907008.1"/>
    <property type="molecule type" value="Genomic_DNA"/>
</dbReference>
<dbReference type="Proteomes" id="UP000584670">
    <property type="component" value="Unassembled WGS sequence"/>
</dbReference>
<comment type="caution">
    <text evidence="1">The sequence shown here is derived from an EMBL/GenBank/DDBJ whole genome shotgun (WGS) entry which is preliminary data.</text>
</comment>
<protein>
    <recommendedName>
        <fullName evidence="3">MmpS family membrane protein</fullName>
    </recommendedName>
</protein>
<dbReference type="Gene3D" id="2.60.40.2880">
    <property type="entry name" value="MmpS1-5, C-terminal soluble domain"/>
    <property type="match status" value="1"/>
</dbReference>
<accession>A0A7X1JA69</accession>